<evidence type="ECO:0000313" key="1">
    <source>
        <dbReference type="EMBL" id="CAJ2663299.1"/>
    </source>
</evidence>
<gene>
    <name evidence="1" type="ORF">MILVUS5_LOCUS28754</name>
</gene>
<protein>
    <submittedName>
        <fullName evidence="1">Uncharacterized protein</fullName>
    </submittedName>
</protein>
<dbReference type="Proteomes" id="UP001177021">
    <property type="component" value="Unassembled WGS sequence"/>
</dbReference>
<name>A0ACB0L568_TRIPR</name>
<reference evidence="1" key="1">
    <citation type="submission" date="2023-10" db="EMBL/GenBank/DDBJ databases">
        <authorList>
            <person name="Rodriguez Cubillos JULIANA M."/>
            <person name="De Vega J."/>
        </authorList>
    </citation>
    <scope>NUCLEOTIDE SEQUENCE</scope>
</reference>
<dbReference type="EMBL" id="CASHSV030000409">
    <property type="protein sequence ID" value="CAJ2663299.1"/>
    <property type="molecule type" value="Genomic_DNA"/>
</dbReference>
<keyword evidence="2" id="KW-1185">Reference proteome</keyword>
<proteinExistence type="predicted"/>
<evidence type="ECO:0000313" key="2">
    <source>
        <dbReference type="Proteomes" id="UP001177021"/>
    </source>
</evidence>
<comment type="caution">
    <text evidence="1">The sequence shown here is derived from an EMBL/GenBank/DDBJ whole genome shotgun (WGS) entry which is preliminary data.</text>
</comment>
<accession>A0ACB0L568</accession>
<sequence length="246" mass="28498">MNYFSRLPPDTILTHILSRLDAKSILSISSAISKFPGGHRSFFYDAFPSIRYRNNPPPPPPPPPQDTSLCYVVDIYLLGEQKPFRTYFQIKKITIKKYDYWWPTFCEVNSGGNVDFVKVKKHGCVEYLEEKLRLSCVVMEPNIKRAGSLFRTSCKPVVSFTTNKRNPKAKRLVKAVYETVMPGMCYTEMVKFKVKVKCDWEDGEEDRFNVRSIEFIMENMNGIRLMRDEAAIVLLNAIENGERKNK</sequence>
<organism evidence="1 2">
    <name type="scientific">Trifolium pratense</name>
    <name type="common">Red clover</name>
    <dbReference type="NCBI Taxonomy" id="57577"/>
    <lineage>
        <taxon>Eukaryota</taxon>
        <taxon>Viridiplantae</taxon>
        <taxon>Streptophyta</taxon>
        <taxon>Embryophyta</taxon>
        <taxon>Tracheophyta</taxon>
        <taxon>Spermatophyta</taxon>
        <taxon>Magnoliopsida</taxon>
        <taxon>eudicotyledons</taxon>
        <taxon>Gunneridae</taxon>
        <taxon>Pentapetalae</taxon>
        <taxon>rosids</taxon>
        <taxon>fabids</taxon>
        <taxon>Fabales</taxon>
        <taxon>Fabaceae</taxon>
        <taxon>Papilionoideae</taxon>
        <taxon>50 kb inversion clade</taxon>
        <taxon>NPAAA clade</taxon>
        <taxon>Hologalegina</taxon>
        <taxon>IRL clade</taxon>
        <taxon>Trifolieae</taxon>
        <taxon>Trifolium</taxon>
    </lineage>
</organism>